<gene>
    <name evidence="1" type="ORF">LTR37_016727</name>
</gene>
<dbReference type="EMBL" id="JAUTXU010000204">
    <property type="protein sequence ID" value="KAK3698940.1"/>
    <property type="molecule type" value="Genomic_DNA"/>
</dbReference>
<evidence type="ECO:0000313" key="2">
    <source>
        <dbReference type="Proteomes" id="UP001281147"/>
    </source>
</evidence>
<comment type="caution">
    <text evidence="1">The sequence shown here is derived from an EMBL/GenBank/DDBJ whole genome shotgun (WGS) entry which is preliminary data.</text>
</comment>
<keyword evidence="2" id="KW-1185">Reference proteome</keyword>
<proteinExistence type="predicted"/>
<organism evidence="1 2">
    <name type="scientific">Vermiconidia calcicola</name>
    <dbReference type="NCBI Taxonomy" id="1690605"/>
    <lineage>
        <taxon>Eukaryota</taxon>
        <taxon>Fungi</taxon>
        <taxon>Dikarya</taxon>
        <taxon>Ascomycota</taxon>
        <taxon>Pezizomycotina</taxon>
        <taxon>Dothideomycetes</taxon>
        <taxon>Dothideomycetidae</taxon>
        <taxon>Mycosphaerellales</taxon>
        <taxon>Extremaceae</taxon>
        <taxon>Vermiconidia</taxon>
    </lineage>
</organism>
<reference evidence="1" key="1">
    <citation type="submission" date="2023-07" db="EMBL/GenBank/DDBJ databases">
        <title>Black Yeasts Isolated from many extreme environments.</title>
        <authorList>
            <person name="Coleine C."/>
            <person name="Stajich J.E."/>
            <person name="Selbmann L."/>
        </authorList>
    </citation>
    <scope>NUCLEOTIDE SEQUENCE</scope>
    <source>
        <strain evidence="1">CCFEE 5714</strain>
    </source>
</reference>
<sequence length="192" mass="21832">MNFRDDDVSDTSSELYQEDDFDASDFNTDALESVKPTWQKRYPLDLSMPPTIGYVSAPSDQRPTHRNRTIYDKRPVLTWDDDINPQIRLLQIQPGTTDECLRCTLIKRPLWDAGIFQALSYSWGQELRSCEISIEQKQAPSIPFLVTTHLRNALWRLRDGQEPVECLGRCALHQSRASHGAFAAGACFGADL</sequence>
<evidence type="ECO:0000313" key="1">
    <source>
        <dbReference type="EMBL" id="KAK3698940.1"/>
    </source>
</evidence>
<name>A0ACC3MN89_9PEZI</name>
<dbReference type="Proteomes" id="UP001281147">
    <property type="component" value="Unassembled WGS sequence"/>
</dbReference>
<accession>A0ACC3MN89</accession>
<protein>
    <submittedName>
        <fullName evidence="1">Uncharacterized protein</fullName>
    </submittedName>
</protein>